<dbReference type="GO" id="GO:0008143">
    <property type="term" value="F:poly(A) binding"/>
    <property type="evidence" value="ECO:0007669"/>
    <property type="project" value="TreeGrafter"/>
</dbReference>
<feature type="domain" description="RRM" evidence="4">
    <location>
        <begin position="90"/>
        <end position="167"/>
    </location>
</feature>
<feature type="region of interest" description="Disordered" evidence="3">
    <location>
        <begin position="1"/>
        <end position="37"/>
    </location>
</feature>
<dbReference type="EMBL" id="JADGJQ010000023">
    <property type="protein sequence ID" value="KAJ3178909.1"/>
    <property type="molecule type" value="Genomic_DNA"/>
</dbReference>
<accession>A0AAD5XN92</accession>
<evidence type="ECO:0000259" key="4">
    <source>
        <dbReference type="PROSITE" id="PS50102"/>
    </source>
</evidence>
<dbReference type="AlphaFoldDB" id="A0AAD5XN92"/>
<dbReference type="Pfam" id="PF00076">
    <property type="entry name" value="RRM_1"/>
    <property type="match status" value="1"/>
</dbReference>
<evidence type="ECO:0000313" key="6">
    <source>
        <dbReference type="Proteomes" id="UP001212152"/>
    </source>
</evidence>
<dbReference type="Gene3D" id="3.30.70.330">
    <property type="match status" value="1"/>
</dbReference>
<protein>
    <submittedName>
        <fullName evidence="5">Cytoplasmic RNA-binding protein</fullName>
    </submittedName>
</protein>
<comment type="caution">
    <text evidence="5">The sequence shown here is derived from an EMBL/GenBank/DDBJ whole genome shotgun (WGS) entry which is preliminary data.</text>
</comment>
<feature type="compositionally biased region" description="Basic and acidic residues" evidence="3">
    <location>
        <begin position="1"/>
        <end position="14"/>
    </location>
</feature>
<evidence type="ECO:0000256" key="1">
    <source>
        <dbReference type="ARBA" id="ARBA00022884"/>
    </source>
</evidence>
<name>A0AAD5XN92_9FUNG</name>
<dbReference type="InterPro" id="IPR012677">
    <property type="entry name" value="Nucleotide-bd_a/b_plait_sf"/>
</dbReference>
<sequence>MTEEANHLKVEDHVAAASTTAPPPATDDAAGEDQEIDQELLAMQARIAEMEAEANQLAGWQKEAMEAEEKSNGGAHNGVGDDSKEDVDSRSIYIGNVDYSSTPEEIQQHFQSCGTINRVTILCDKWTGQPKGYAYVEFADPAIVNNALVLNESLFKGRAIKVVAKRTNIPGMKGGRGGYRGGGFRGGYRGYRGAHAGYRGRPYRGRRGHFAPY</sequence>
<dbReference type="InterPro" id="IPR000504">
    <property type="entry name" value="RRM_dom"/>
</dbReference>
<gene>
    <name evidence="5" type="primary">SGN1</name>
    <name evidence="5" type="ORF">HDU87_003176</name>
</gene>
<dbReference type="PANTHER" id="PTHR23236">
    <property type="entry name" value="EUKARYOTIC TRANSLATION INITIATION FACTOR 4B/4H"/>
    <property type="match status" value="1"/>
</dbReference>
<evidence type="ECO:0000313" key="5">
    <source>
        <dbReference type="EMBL" id="KAJ3178909.1"/>
    </source>
</evidence>
<proteinExistence type="predicted"/>
<evidence type="ECO:0000256" key="2">
    <source>
        <dbReference type="PROSITE-ProRule" id="PRU00176"/>
    </source>
</evidence>
<organism evidence="5 6">
    <name type="scientific">Geranomyces variabilis</name>
    <dbReference type="NCBI Taxonomy" id="109894"/>
    <lineage>
        <taxon>Eukaryota</taxon>
        <taxon>Fungi</taxon>
        <taxon>Fungi incertae sedis</taxon>
        <taxon>Chytridiomycota</taxon>
        <taxon>Chytridiomycota incertae sedis</taxon>
        <taxon>Chytridiomycetes</taxon>
        <taxon>Spizellomycetales</taxon>
        <taxon>Powellomycetaceae</taxon>
        <taxon>Geranomyces</taxon>
    </lineage>
</organism>
<dbReference type="GO" id="GO:0005737">
    <property type="term" value="C:cytoplasm"/>
    <property type="evidence" value="ECO:0007669"/>
    <property type="project" value="TreeGrafter"/>
</dbReference>
<dbReference type="PROSITE" id="PS50102">
    <property type="entry name" value="RRM"/>
    <property type="match status" value="1"/>
</dbReference>
<dbReference type="SMART" id="SM00360">
    <property type="entry name" value="RRM"/>
    <property type="match status" value="1"/>
</dbReference>
<dbReference type="PANTHER" id="PTHR23236:SF12">
    <property type="entry name" value="EUKARYOTIC INITIATION FACTOR 4B-RELATED"/>
    <property type="match status" value="1"/>
</dbReference>
<reference evidence="5" key="1">
    <citation type="submission" date="2020-05" db="EMBL/GenBank/DDBJ databases">
        <title>Phylogenomic resolution of chytrid fungi.</title>
        <authorList>
            <person name="Stajich J.E."/>
            <person name="Amses K."/>
            <person name="Simmons R."/>
            <person name="Seto K."/>
            <person name="Myers J."/>
            <person name="Bonds A."/>
            <person name="Quandt C.A."/>
            <person name="Barry K."/>
            <person name="Liu P."/>
            <person name="Grigoriev I."/>
            <person name="Longcore J.E."/>
            <person name="James T.Y."/>
        </authorList>
    </citation>
    <scope>NUCLEOTIDE SEQUENCE</scope>
    <source>
        <strain evidence="5">JEL0379</strain>
    </source>
</reference>
<dbReference type="SUPFAM" id="SSF54928">
    <property type="entry name" value="RNA-binding domain, RBD"/>
    <property type="match status" value="1"/>
</dbReference>
<evidence type="ECO:0000256" key="3">
    <source>
        <dbReference type="SAM" id="MobiDB-lite"/>
    </source>
</evidence>
<keyword evidence="6" id="KW-1185">Reference proteome</keyword>
<dbReference type="CDD" id="cd12306">
    <property type="entry name" value="RRM_II_PABPs"/>
    <property type="match status" value="1"/>
</dbReference>
<dbReference type="InterPro" id="IPR035979">
    <property type="entry name" value="RBD_domain_sf"/>
</dbReference>
<feature type="region of interest" description="Disordered" evidence="3">
    <location>
        <begin position="63"/>
        <end position="87"/>
    </location>
</feature>
<keyword evidence="1 2" id="KW-0694">RNA-binding</keyword>
<dbReference type="Proteomes" id="UP001212152">
    <property type="component" value="Unassembled WGS sequence"/>
</dbReference>